<name>A0A381W4F9_9ZZZZ</name>
<dbReference type="EMBL" id="UINC01010681">
    <property type="protein sequence ID" value="SVA47425.1"/>
    <property type="molecule type" value="Genomic_DNA"/>
</dbReference>
<accession>A0A381W4F9</accession>
<dbReference type="InterPro" id="IPR001509">
    <property type="entry name" value="Epimerase_deHydtase"/>
</dbReference>
<feature type="domain" description="NAD-dependent epimerase/dehydratase" evidence="2">
    <location>
        <begin position="3"/>
        <end position="226"/>
    </location>
</feature>
<evidence type="ECO:0000313" key="3">
    <source>
        <dbReference type="EMBL" id="SVA47425.1"/>
    </source>
</evidence>
<organism evidence="3">
    <name type="scientific">marine metagenome</name>
    <dbReference type="NCBI Taxonomy" id="408172"/>
    <lineage>
        <taxon>unclassified sequences</taxon>
        <taxon>metagenomes</taxon>
        <taxon>ecological metagenomes</taxon>
    </lineage>
</organism>
<dbReference type="PANTHER" id="PTHR43000">
    <property type="entry name" value="DTDP-D-GLUCOSE 4,6-DEHYDRATASE-RELATED"/>
    <property type="match status" value="1"/>
</dbReference>
<protein>
    <recommendedName>
        <fullName evidence="2">NAD-dependent epimerase/dehydratase domain-containing protein</fullName>
    </recommendedName>
</protein>
<dbReference type="Pfam" id="PF01370">
    <property type="entry name" value="Epimerase"/>
    <property type="match status" value="1"/>
</dbReference>
<sequence>MKVVVTGASGFIGKPIVNKLLMMGCEVLAIGREIPAQKKINSLHWLKANFSSPETYQAEINAFKPEVLIHLAWQDIPDYSLEKSILNLNQSLSFISFIAEIKSCKKILISGSCWEYGKTHGECLNTDIVNPTNFFAISKYSLYLLSEVIAKQKFIKLGWFRLFFVYGPGQRSESLIPSILNNLKKGQLPNIRTPINANDFVYVDDVADAFSKAVSANFPSGIYNLGSGRSTTVLDVCRISEQILWSTESLTAQLESKTESSRCEVDFWADIKHSKEILDWQPTISLKDGIQLTQQWINSQ</sequence>
<proteinExistence type="inferred from homology"/>
<gene>
    <name evidence="3" type="ORF">METZ01_LOCUS100279</name>
</gene>
<evidence type="ECO:0000256" key="1">
    <source>
        <dbReference type="ARBA" id="ARBA00007637"/>
    </source>
</evidence>
<dbReference type="Gene3D" id="3.40.50.720">
    <property type="entry name" value="NAD(P)-binding Rossmann-like Domain"/>
    <property type="match status" value="1"/>
</dbReference>
<comment type="similarity">
    <text evidence="1">Belongs to the NAD(P)-dependent epimerase/dehydratase family.</text>
</comment>
<reference evidence="3" key="1">
    <citation type="submission" date="2018-05" db="EMBL/GenBank/DDBJ databases">
        <authorList>
            <person name="Lanie J.A."/>
            <person name="Ng W.-L."/>
            <person name="Kazmierczak K.M."/>
            <person name="Andrzejewski T.M."/>
            <person name="Davidsen T.M."/>
            <person name="Wayne K.J."/>
            <person name="Tettelin H."/>
            <person name="Glass J.I."/>
            <person name="Rusch D."/>
            <person name="Podicherti R."/>
            <person name="Tsui H.-C.T."/>
            <person name="Winkler M.E."/>
        </authorList>
    </citation>
    <scope>NUCLEOTIDE SEQUENCE</scope>
</reference>
<evidence type="ECO:0000259" key="2">
    <source>
        <dbReference type="Pfam" id="PF01370"/>
    </source>
</evidence>
<dbReference type="SUPFAM" id="SSF51735">
    <property type="entry name" value="NAD(P)-binding Rossmann-fold domains"/>
    <property type="match status" value="1"/>
</dbReference>
<dbReference type="InterPro" id="IPR036291">
    <property type="entry name" value="NAD(P)-bd_dom_sf"/>
</dbReference>
<dbReference type="AlphaFoldDB" id="A0A381W4F9"/>